<sequence>MEKIIEEFIKNKDNNDNLDKINSKFKFYIKEIIKPIVPKPIVYENISGIQGLWYVENYLSIDLHNNILDLLKEINFEPIGKNYNSRRVAHFGYYYSYNKSGLKTAPAIPEYLQNLVPSDKINNTIKKDLLDKEFNQLIINEYKSNQQISYHTDHKTQFGPIIACITIGESVPIMFKNNHTIKTLDIKKGSLYIMTGESRYIWQHSLKNNSENTRYSLTFRTALN</sequence>
<dbReference type="EMBL" id="JN885995">
    <property type="protein sequence ID" value="AEX62373.1"/>
    <property type="molecule type" value="Genomic_DNA"/>
</dbReference>
<proteinExistence type="predicted"/>
<dbReference type="GO" id="GO:0016491">
    <property type="term" value="F:oxidoreductase activity"/>
    <property type="evidence" value="ECO:0007669"/>
    <property type="project" value="TreeGrafter"/>
</dbReference>
<organism evidence="2">
    <name type="scientific">Moumouvirus sp. 'Monve'</name>
    <dbReference type="NCBI Taxonomy" id="1128131"/>
    <lineage>
        <taxon>Viruses</taxon>
        <taxon>Varidnaviria</taxon>
        <taxon>Bamfordvirae</taxon>
        <taxon>Nucleocytoviricota</taxon>
        <taxon>Megaviricetes</taxon>
        <taxon>Imitervirales</taxon>
        <taxon>Mimiviridae</taxon>
        <taxon>Megamimivirinae</taxon>
        <taxon>Moumouvirus</taxon>
    </lineage>
</organism>
<dbReference type="PANTHER" id="PTHR12463">
    <property type="entry name" value="OXYGENASE-RELATED"/>
    <property type="match status" value="1"/>
</dbReference>
<dbReference type="InterPro" id="IPR027450">
    <property type="entry name" value="AlkB-like"/>
</dbReference>
<dbReference type="InterPro" id="IPR032857">
    <property type="entry name" value="ALKBH4"/>
</dbReference>
<dbReference type="Gene3D" id="2.60.120.590">
    <property type="entry name" value="Alpha-ketoglutarate-dependent dioxygenase AlkB-like"/>
    <property type="match status" value="1"/>
</dbReference>
<evidence type="ECO:0000313" key="2">
    <source>
        <dbReference type="EMBL" id="AEX62373.1"/>
    </source>
</evidence>
<dbReference type="GO" id="GO:0032451">
    <property type="term" value="F:demethylase activity"/>
    <property type="evidence" value="ECO:0007669"/>
    <property type="project" value="TreeGrafter"/>
</dbReference>
<dbReference type="Pfam" id="PF13532">
    <property type="entry name" value="2OG-FeII_Oxy_2"/>
    <property type="match status" value="1"/>
</dbReference>
<dbReference type="SUPFAM" id="SSF51197">
    <property type="entry name" value="Clavaminate synthase-like"/>
    <property type="match status" value="1"/>
</dbReference>
<evidence type="ECO:0000259" key="1">
    <source>
        <dbReference type="PROSITE" id="PS51471"/>
    </source>
</evidence>
<name>H2EDA0_9VIRU</name>
<gene>
    <name evidence="2" type="ORF">mv_L168</name>
</gene>
<dbReference type="GO" id="GO:0070988">
    <property type="term" value="P:demethylation"/>
    <property type="evidence" value="ECO:0007669"/>
    <property type="project" value="InterPro"/>
</dbReference>
<dbReference type="PANTHER" id="PTHR12463:SF1">
    <property type="entry name" value="2-OXOGLUTARATE AND FE-DEPENDENT OXYGENASE FAMILY PROTEIN"/>
    <property type="match status" value="1"/>
</dbReference>
<dbReference type="InterPro" id="IPR005123">
    <property type="entry name" value="Oxoglu/Fe-dep_dioxygenase_dom"/>
</dbReference>
<feature type="domain" description="Fe2OG dioxygenase" evidence="1">
    <location>
        <begin position="133"/>
        <end position="223"/>
    </location>
</feature>
<dbReference type="InterPro" id="IPR037151">
    <property type="entry name" value="AlkB-like_sf"/>
</dbReference>
<protein>
    <submittedName>
        <fullName evidence="2">2OG-Fe(II)oxygenase</fullName>
    </submittedName>
</protein>
<accession>H2EDA0</accession>
<reference evidence="2" key="1">
    <citation type="submission" date="2011-10" db="EMBL/GenBank/DDBJ databases">
        <title>Provirophages and transpovirons: unique mobilome of giant viruses.</title>
        <authorList>
            <person name="Desnues C."/>
            <person name="LaScola B."/>
            <person name="Yutin N."/>
            <person name="Fournous G."/>
            <person name="Koonin E."/>
            <person name="Raoult D."/>
        </authorList>
    </citation>
    <scope>NUCLEOTIDE SEQUENCE</scope>
    <source>
        <strain evidence="2">Mv13-mv</strain>
    </source>
</reference>
<dbReference type="PROSITE" id="PS51471">
    <property type="entry name" value="FE2OG_OXY"/>
    <property type="match status" value="1"/>
</dbReference>